<comment type="caution">
    <text evidence="1">The sequence shown here is derived from an EMBL/GenBank/DDBJ whole genome shotgun (WGS) entry which is preliminary data.</text>
</comment>
<dbReference type="EMBL" id="BCSZ01000014">
    <property type="protein sequence ID" value="GAT01599.1"/>
    <property type="molecule type" value="Genomic_DNA"/>
</dbReference>
<proteinExistence type="predicted"/>
<reference evidence="1 2" key="1">
    <citation type="journal article" date="2016" name="Genome Announc.">
        <title>Draft Genome Sequences of Five Rapidly Growing Mycobacterium Species, M. thermoresistibile, M. fortuitum subsp. acetamidolyticum, M. canariasense, M. brisbanense, and M. novocastrense.</title>
        <authorList>
            <person name="Katahira K."/>
            <person name="Ogura Y."/>
            <person name="Gotoh Y."/>
            <person name="Hayashi T."/>
        </authorList>
    </citation>
    <scope>NUCLEOTIDE SEQUENCE [LARGE SCALE GENOMIC DNA]</scope>
    <source>
        <strain evidence="1 2">JCM6368</strain>
    </source>
</reference>
<dbReference type="AlphaFoldDB" id="A0A124E406"/>
<evidence type="ECO:0000313" key="1">
    <source>
        <dbReference type="EMBL" id="GAT01599.1"/>
    </source>
</evidence>
<evidence type="ECO:0008006" key="3">
    <source>
        <dbReference type="Google" id="ProtNLM"/>
    </source>
</evidence>
<dbReference type="RefSeq" id="WP_131809008.1">
    <property type="nucleotide sequence ID" value="NZ_BCSZ01000014.1"/>
</dbReference>
<dbReference type="Gene3D" id="3.90.1140.10">
    <property type="entry name" value="Cyclic phosphodiesterase"/>
    <property type="match status" value="1"/>
</dbReference>
<dbReference type="SUPFAM" id="SSF55144">
    <property type="entry name" value="LigT-like"/>
    <property type="match status" value="1"/>
</dbReference>
<gene>
    <name evidence="1" type="ORF">RMCFA_1711</name>
</gene>
<name>A0A124E406_MYCFO</name>
<organism evidence="1 2">
    <name type="scientific">Mycolicibacterium fortuitum subsp. acetamidolyticum</name>
    <dbReference type="NCBI Taxonomy" id="144550"/>
    <lineage>
        <taxon>Bacteria</taxon>
        <taxon>Bacillati</taxon>
        <taxon>Actinomycetota</taxon>
        <taxon>Actinomycetes</taxon>
        <taxon>Mycobacteriales</taxon>
        <taxon>Mycobacteriaceae</taxon>
        <taxon>Mycolicibacterium</taxon>
    </lineage>
</organism>
<dbReference type="Proteomes" id="UP000069705">
    <property type="component" value="Unassembled WGS sequence"/>
</dbReference>
<protein>
    <recommendedName>
        <fullName evidence="3">DUF1868 domain-containing protein</fullName>
    </recommendedName>
</protein>
<reference evidence="2" key="2">
    <citation type="submission" date="2016-02" db="EMBL/GenBank/DDBJ databases">
        <title>Draft genome sequence of five rapidly growing Mycobacterium species.</title>
        <authorList>
            <person name="Katahira K."/>
            <person name="Gotou Y."/>
            <person name="Iida K."/>
            <person name="Ogura Y."/>
            <person name="Hayashi T."/>
        </authorList>
    </citation>
    <scope>NUCLEOTIDE SEQUENCE [LARGE SCALE GENOMIC DNA]</scope>
    <source>
        <strain evidence="2">JCM6368</strain>
    </source>
</reference>
<evidence type="ECO:0000313" key="2">
    <source>
        <dbReference type="Proteomes" id="UP000069705"/>
    </source>
</evidence>
<accession>A0A124E406</accession>
<dbReference type="InterPro" id="IPR009097">
    <property type="entry name" value="Cyclic_Pdiesterase"/>
</dbReference>
<sequence length="203" mass="23139">MRGVIGSEVSGYVVNAQFRAAHSAFADVLDRIHRIDRHAWVTPSHSRHVTLLDWLTPTARYSDPKPILFQRIYSHYNAAMTAACSRAESFTLEFDHLVVSNGTAFIACSEGVPMHRLREIFTRDVALIPGTKQPPKIVHVTVAREMNTDIDIRVPIDPLSQQVTSFRLVHETLWPMLRFRTIKQYRLTAPSHTLARKRVSVSR</sequence>